<dbReference type="GO" id="GO:0005085">
    <property type="term" value="F:guanyl-nucleotide exchange factor activity"/>
    <property type="evidence" value="ECO:0007669"/>
    <property type="project" value="InterPro"/>
</dbReference>
<comment type="caution">
    <text evidence="2">The sequence shown here is derived from an EMBL/GenBank/DDBJ whole genome shotgun (WGS) entry which is preliminary data.</text>
</comment>
<dbReference type="InterPro" id="IPR032691">
    <property type="entry name" value="Mon2/Sec7/BIG1-like_HUS"/>
</dbReference>
<dbReference type="OMA" id="CRDIRHH"/>
<dbReference type="SUPFAM" id="SSF48425">
    <property type="entry name" value="Sec7 domain"/>
    <property type="match status" value="1"/>
</dbReference>
<dbReference type="RefSeq" id="XP_007874982.1">
    <property type="nucleotide sequence ID" value="XM_007876791.1"/>
</dbReference>
<dbReference type="CDD" id="cd00171">
    <property type="entry name" value="Sec7"/>
    <property type="match status" value="1"/>
</dbReference>
<evidence type="ECO:0000313" key="2">
    <source>
        <dbReference type="EMBL" id="EMR08767.1"/>
    </source>
</evidence>
<organism evidence="2 3">
    <name type="scientific">Pneumocystis murina (strain B123)</name>
    <name type="common">Mouse pneumocystis pneumonia agent</name>
    <name type="synonym">Pneumocystis carinii f. sp. muris</name>
    <dbReference type="NCBI Taxonomy" id="1069680"/>
    <lineage>
        <taxon>Eukaryota</taxon>
        <taxon>Fungi</taxon>
        <taxon>Dikarya</taxon>
        <taxon>Ascomycota</taxon>
        <taxon>Taphrinomycotina</taxon>
        <taxon>Pneumocystomycetes</taxon>
        <taxon>Pneumocystaceae</taxon>
        <taxon>Pneumocystis</taxon>
    </lineage>
</organism>
<dbReference type="PANTHER" id="PTHR10663:SF388">
    <property type="entry name" value="GOLGI-SPECIFIC BREFELDIN A-RESISTANCE GUANINE NUCLEOTIDE EXCHANGE FACTOR 1"/>
    <property type="match status" value="1"/>
</dbReference>
<dbReference type="PANTHER" id="PTHR10663">
    <property type="entry name" value="GUANYL-NUCLEOTIDE EXCHANGE FACTOR"/>
    <property type="match status" value="1"/>
</dbReference>
<dbReference type="InterPro" id="IPR000904">
    <property type="entry name" value="Sec7_dom"/>
</dbReference>
<evidence type="ECO:0000259" key="1">
    <source>
        <dbReference type="PROSITE" id="PS50190"/>
    </source>
</evidence>
<dbReference type="Proteomes" id="UP000011958">
    <property type="component" value="Unassembled WGS sequence"/>
</dbReference>
<accession>M7NNG6</accession>
<dbReference type="PROSITE" id="PS50190">
    <property type="entry name" value="SEC7"/>
    <property type="match status" value="1"/>
</dbReference>
<keyword evidence="3" id="KW-1185">Reference proteome</keyword>
<dbReference type="GeneID" id="19896626"/>
<dbReference type="InterPro" id="IPR023394">
    <property type="entry name" value="Sec7_C_sf"/>
</dbReference>
<dbReference type="GO" id="GO:0005794">
    <property type="term" value="C:Golgi apparatus"/>
    <property type="evidence" value="ECO:0007669"/>
    <property type="project" value="UniProtKB-ARBA"/>
</dbReference>
<dbReference type="Pfam" id="PF01369">
    <property type="entry name" value="Sec7"/>
    <property type="match status" value="1"/>
</dbReference>
<protein>
    <recommendedName>
        <fullName evidence="1">SEC7 domain-containing protein</fullName>
    </recommendedName>
</protein>
<dbReference type="InterPro" id="IPR035999">
    <property type="entry name" value="Sec7_dom_sf"/>
</dbReference>
<name>M7NNG6_PNEMU</name>
<dbReference type="SMART" id="SM00222">
    <property type="entry name" value="Sec7"/>
    <property type="match status" value="1"/>
</dbReference>
<dbReference type="EMBL" id="AFWA02000014">
    <property type="protein sequence ID" value="EMR08767.1"/>
    <property type="molecule type" value="Genomic_DNA"/>
</dbReference>
<dbReference type="OrthoDB" id="10258608at2759"/>
<dbReference type="InterPro" id="IPR056604">
    <property type="entry name" value="GBF1-like_TPR"/>
</dbReference>
<dbReference type="Gene3D" id="1.10.1000.11">
    <property type="entry name" value="Arf Nucleotide-binding Site Opener,domain 2"/>
    <property type="match status" value="1"/>
</dbReference>
<evidence type="ECO:0000313" key="3">
    <source>
        <dbReference type="Proteomes" id="UP000011958"/>
    </source>
</evidence>
<dbReference type="HOGENOM" id="CLU_001204_3_1_1"/>
<dbReference type="Pfam" id="PF12783">
    <property type="entry name" value="Sec7-like_HUS"/>
    <property type="match status" value="1"/>
</dbReference>
<dbReference type="VEuPathDB" id="FungiDB:PNEG_02939"/>
<sequence length="1481" mass="171658">MERPCYYFKERILCSNEALFIINESSMIISVIRKNIRDMTGGASSILGEAFGGVLDEVLSVDKVQNGRKNWIKSMENSLLYKYSRLKCDLIKCKDVSSIDTLLLLDPFIYTIENSSIEASIKSLALSSIMKFISYGVINKNSSGLSLAIKRLISALTRYISETLDLLYDETVLLKMFRLIEQIIISVIGRFICDSIIPEIIEICLKVSCRLHLSKVLRKSVEMIMLSVIQTIFGRLKEITLKDEKLSFMIVNDQEVLSKNQKFVSNNKNSKTLSSEKINYKNDFFLENKNDNIKNGEQIDEEIVPYGIISIKKVFYTLILLLEPHNRQHTDTVRIIALRMINTAIEVSGPVIEHHPDLCRLITDDLCRYLFQLIQSDNLSIIFHSFQIISLLLHMMRPFLKFQQEVFLKYAMSCFSNHNDIKYPSVGHILYQEMLDTPKHRHFISGKDISISTKEQRKLGNEESREVNIQEIIMECILGLVRIPSFINDLFVNYDCEINMCNLCEDLIDFFISNIFSDPMIWSKTNIPLLSLQAILILVEYISERLNIEENKESLIHKFPSLETLLEKKNKKATIIQGSIKFNEKPREGIKYLQNNGILDKNASFESIASFLKNTSYVNKKLLGIYLSKLENSQVLDCFINTFDFRGKRIEEALREVLSFFRLPGESQQIERILEKFSNKYYETNPVEIETADAAFVLAYSIAMLNVDLHNTQVKKRMTIEEYTKNLRNLNNNKDFDPEYLKTIYEAIRSNEIIVPDEHNSQLGFEYTWRNLTKLCINKEFRIYNTNIYDQYIFEITWKPIISSFTYAFISSTDDNVLYYVVNGFGHCSKIASQYKMSEVIDYIISCLLKVISIDDNELKNISTNLLINIDGNDIYVNPFSIKFGENFKAQLAAIVLFRISNGNESLILEGWKEIFKLLFIFFINHLLCPSFTQIQNYISIPPITITSKVKSGKKIYENRSLGLLSALSSYLSGYGTNDGFIASETEIEYAISTAECIKSCHIESLYKNMMSLDLDITKQLIDILLQPFSQDLFMMLNLRNSSQDSLKSNSSNNDYYLKYDEIILLRMEIATCFVLRDTSSLKEFSQLVTRYLLNFINNSEKIHNIIRERFIIYLLRIVKEDIDKDLNQLKFSSVLHSLASLNDAFIIEYGLSISNGILEIIKLSKNQEYINSGHLLKLLSLVQKNEVAIPVTFQIVQHLSSQKLSKEGFQSIIFLLNQIINYTSINKKHNLERIKLLISEESQTLVHFIDYATQSINILYQLHLKALSLFPDTELDFEEVWKIFWAPIFNIFQEQCTNIFYEVRQEAFTCLQKSLLSSQFSNDKNLQWILVFKEILFPLIFRLLKPEIYQLDLQGMAQARIQAVTLLCKVYLHYLVKLSKYDGMLDLWISLLDIIDRLINSGQPDHLTEAVLESLKNVLLVMNTSGYLVPPSDSNLVFSENLNHSNNQFHCILWKETWNRINRFLPHLREELFPTEIHSN</sequence>
<gene>
    <name evidence="2" type="ORF">PNEG_02939</name>
</gene>
<dbReference type="GO" id="GO:0032012">
    <property type="term" value="P:regulation of ARF protein signal transduction"/>
    <property type="evidence" value="ECO:0007669"/>
    <property type="project" value="InterPro"/>
</dbReference>
<dbReference type="GO" id="GO:0016192">
    <property type="term" value="P:vesicle-mediated transport"/>
    <property type="evidence" value="ECO:0007669"/>
    <property type="project" value="UniProtKB-ARBA"/>
</dbReference>
<reference evidence="3" key="1">
    <citation type="journal article" date="2016" name="Nat. Commun.">
        <title>Genome analysis of three Pneumocystis species reveals adaptation mechanisms to life exclusively in mammalian hosts.</title>
        <authorList>
            <person name="Ma L."/>
            <person name="Chen Z."/>
            <person name="Huang D.W."/>
            <person name="Kutty G."/>
            <person name="Ishihara M."/>
            <person name="Wang H."/>
            <person name="Abouelleil A."/>
            <person name="Bishop L."/>
            <person name="Davey E."/>
            <person name="Deng R."/>
            <person name="Deng X."/>
            <person name="Fan L."/>
            <person name="Fantoni G."/>
            <person name="Fitzgerald M."/>
            <person name="Gogineni E."/>
            <person name="Goldberg J.M."/>
            <person name="Handley G."/>
            <person name="Hu X."/>
            <person name="Huber C."/>
            <person name="Jiao X."/>
            <person name="Jones K."/>
            <person name="Levin J.Z."/>
            <person name="Liu Y."/>
            <person name="Macdonald P."/>
            <person name="Melnikov A."/>
            <person name="Raley C."/>
            <person name="Sassi M."/>
            <person name="Sherman B.T."/>
            <person name="Song X."/>
            <person name="Sykes S."/>
            <person name="Tran B."/>
            <person name="Walsh L."/>
            <person name="Xia Y."/>
            <person name="Yang J."/>
            <person name="Young S."/>
            <person name="Zeng Q."/>
            <person name="Zheng X."/>
            <person name="Stephens R."/>
            <person name="Nusbaum C."/>
            <person name="Birren B.W."/>
            <person name="Azadi P."/>
            <person name="Lempicki R.A."/>
            <person name="Cuomo C.A."/>
            <person name="Kovacs J.A."/>
        </authorList>
    </citation>
    <scope>NUCLEOTIDE SEQUENCE [LARGE SCALE GENOMIC DNA]</scope>
    <source>
        <strain evidence="3">B123</strain>
    </source>
</reference>
<dbReference type="STRING" id="1069680.M7NNG6"/>
<proteinExistence type="predicted"/>
<dbReference type="eggNOG" id="KOG0928">
    <property type="taxonomic scope" value="Eukaryota"/>
</dbReference>
<feature type="domain" description="SEC7" evidence="1">
    <location>
        <begin position="564"/>
        <end position="751"/>
    </location>
</feature>
<dbReference type="Gene3D" id="1.10.220.20">
    <property type="match status" value="1"/>
</dbReference>
<dbReference type="Pfam" id="PF23325">
    <property type="entry name" value="TPR_28"/>
    <property type="match status" value="1"/>
</dbReference>